<feature type="region of interest" description="Disordered" evidence="1">
    <location>
        <begin position="113"/>
        <end position="172"/>
    </location>
</feature>
<evidence type="ECO:0000256" key="1">
    <source>
        <dbReference type="SAM" id="MobiDB-lite"/>
    </source>
</evidence>
<organism evidence="3 4">
    <name type="scientific">Cyclostephanos tholiformis</name>
    <dbReference type="NCBI Taxonomy" id="382380"/>
    <lineage>
        <taxon>Eukaryota</taxon>
        <taxon>Sar</taxon>
        <taxon>Stramenopiles</taxon>
        <taxon>Ochrophyta</taxon>
        <taxon>Bacillariophyta</taxon>
        <taxon>Coscinodiscophyceae</taxon>
        <taxon>Thalassiosirophycidae</taxon>
        <taxon>Stephanodiscales</taxon>
        <taxon>Stephanodiscaceae</taxon>
        <taxon>Cyclostephanos</taxon>
    </lineage>
</organism>
<comment type="caution">
    <text evidence="3">The sequence shown here is derived from an EMBL/GenBank/DDBJ whole genome shotgun (WGS) entry which is preliminary data.</text>
</comment>
<gene>
    <name evidence="3" type="ORF">ACHAXA_008772</name>
</gene>
<dbReference type="EMBL" id="JALLPB020000292">
    <property type="protein sequence ID" value="KAL3810922.1"/>
    <property type="molecule type" value="Genomic_DNA"/>
</dbReference>
<evidence type="ECO:0000313" key="3">
    <source>
        <dbReference type="EMBL" id="KAL3810922.1"/>
    </source>
</evidence>
<evidence type="ECO:0000313" key="4">
    <source>
        <dbReference type="Proteomes" id="UP001530377"/>
    </source>
</evidence>
<feature type="signal peptide" evidence="2">
    <location>
        <begin position="1"/>
        <end position="24"/>
    </location>
</feature>
<protein>
    <submittedName>
        <fullName evidence="3">Uncharacterized protein</fullName>
    </submittedName>
</protein>
<feature type="chain" id="PRO_5044859173" evidence="2">
    <location>
        <begin position="25"/>
        <end position="517"/>
    </location>
</feature>
<keyword evidence="4" id="KW-1185">Reference proteome</keyword>
<name>A0ABD3REZ8_9STRA</name>
<reference evidence="3 4" key="1">
    <citation type="submission" date="2024-10" db="EMBL/GenBank/DDBJ databases">
        <title>Updated reference genomes for cyclostephanoid diatoms.</title>
        <authorList>
            <person name="Roberts W.R."/>
            <person name="Alverson A.J."/>
        </authorList>
    </citation>
    <scope>NUCLEOTIDE SEQUENCE [LARGE SCALE GENOMIC DNA]</scope>
    <source>
        <strain evidence="3 4">AJA228-03</strain>
    </source>
</reference>
<dbReference type="Proteomes" id="UP001530377">
    <property type="component" value="Unassembled WGS sequence"/>
</dbReference>
<proteinExistence type="predicted"/>
<accession>A0ABD3REZ8</accession>
<sequence>MTMTVARTRAALAIILLTSSVALAQQGRVDIEPSSPPSSSFSSFPPNFRVARALQHYGMETKSLLVKSMAAGGFDIDEETAEYDESYLDFATRAIRGEMDRIGKIRDGLIARKKRQMEEEEASRRNGGGTAEGGGTCSDVDGDGSCVDRASTTKNRTTGNIDDDDFEHFQPTELSPGQVDLLRWEADGTIVQEYGARVGLPPNLIPTLIEYVRDMGLLDIMTNMLYDDPLPPDGARWFSFQSPYQRRAMGGDDGNLRNFTWNVERPAKKWKSDMHWFNTADELSHEDALRALAKGGFDDVLRGIGETFDLDELHVDSFGFVAVTECERGFMHTDWDDVDGRAFNFLVGISSPEDAGPELVVANGDGRRGETFYGTNAGVLVGDGTMHGTRECNHRASRGVRITASIYLADVTRDNLSILAGDTTSIFPPMEEVGEEWIWSQRGRHWRKGEDGGGPGLVGDLGRSKFPFEDKATGCAWDDCENEGDNPRNACLKTCRVFMDDESEYMPGKARREVMGY</sequence>
<feature type="compositionally biased region" description="Gly residues" evidence="1">
    <location>
        <begin position="126"/>
        <end position="136"/>
    </location>
</feature>
<feature type="compositionally biased region" description="Polar residues" evidence="1">
    <location>
        <begin position="150"/>
        <end position="160"/>
    </location>
</feature>
<keyword evidence="2" id="KW-0732">Signal</keyword>
<dbReference type="AlphaFoldDB" id="A0ABD3REZ8"/>
<evidence type="ECO:0000256" key="2">
    <source>
        <dbReference type="SAM" id="SignalP"/>
    </source>
</evidence>